<proteinExistence type="predicted"/>
<keyword evidence="3" id="KW-1185">Reference proteome</keyword>
<reference evidence="2 3" key="1">
    <citation type="submission" date="2021-06" db="EMBL/GenBank/DDBJ databases">
        <title>Caerostris extrusa draft genome.</title>
        <authorList>
            <person name="Kono N."/>
            <person name="Arakawa K."/>
        </authorList>
    </citation>
    <scope>NUCLEOTIDE SEQUENCE [LARGE SCALE GENOMIC DNA]</scope>
</reference>
<evidence type="ECO:0000313" key="3">
    <source>
        <dbReference type="Proteomes" id="UP001054945"/>
    </source>
</evidence>
<accession>A0AAV4N9K8</accession>
<evidence type="ECO:0000256" key="1">
    <source>
        <dbReference type="SAM" id="MobiDB-lite"/>
    </source>
</evidence>
<comment type="caution">
    <text evidence="2">The sequence shown here is derived from an EMBL/GenBank/DDBJ whole genome shotgun (WGS) entry which is preliminary data.</text>
</comment>
<dbReference type="AlphaFoldDB" id="A0AAV4N9K8"/>
<gene>
    <name evidence="2" type="ORF">CEXT_122431</name>
</gene>
<name>A0AAV4N9K8_CAEEX</name>
<dbReference type="Proteomes" id="UP001054945">
    <property type="component" value="Unassembled WGS sequence"/>
</dbReference>
<evidence type="ECO:0000313" key="2">
    <source>
        <dbReference type="EMBL" id="GIX81019.1"/>
    </source>
</evidence>
<organism evidence="2 3">
    <name type="scientific">Caerostris extrusa</name>
    <name type="common">Bark spider</name>
    <name type="synonym">Caerostris bankana</name>
    <dbReference type="NCBI Taxonomy" id="172846"/>
    <lineage>
        <taxon>Eukaryota</taxon>
        <taxon>Metazoa</taxon>
        <taxon>Ecdysozoa</taxon>
        <taxon>Arthropoda</taxon>
        <taxon>Chelicerata</taxon>
        <taxon>Arachnida</taxon>
        <taxon>Araneae</taxon>
        <taxon>Araneomorphae</taxon>
        <taxon>Entelegynae</taxon>
        <taxon>Araneoidea</taxon>
        <taxon>Araneidae</taxon>
        <taxon>Caerostris</taxon>
    </lineage>
</organism>
<dbReference type="EMBL" id="BPLR01003087">
    <property type="protein sequence ID" value="GIX81019.1"/>
    <property type="molecule type" value="Genomic_DNA"/>
</dbReference>
<feature type="compositionally biased region" description="Polar residues" evidence="1">
    <location>
        <begin position="110"/>
        <end position="124"/>
    </location>
</feature>
<protein>
    <submittedName>
        <fullName evidence="2">Uncharacterized protein</fullName>
    </submittedName>
</protein>
<feature type="region of interest" description="Disordered" evidence="1">
    <location>
        <begin position="97"/>
        <end position="124"/>
    </location>
</feature>
<sequence>MFLTISYIIFPKRDCRKLPLIITVKADLMKSTFSMKLPSTSLLKRDDNCQASQQQSPEEHYLKESEIMKPVHEAPIIIEQVPQPTETASLNFSAIASEPVKRNVDENPEASETQPKQSPFAFQS</sequence>